<reference evidence="3" key="1">
    <citation type="journal article" date="2015" name="PLoS ONE">
        <title>Investigation of a Large Collection of Pseudomonas aeruginosa Bacteriophages Collected from a Single Environmental Source in Abidjan, Cote d'Ivoire.</title>
        <authorList>
            <person name="Essoh C."/>
            <person name="Latino L."/>
            <person name="Midoux C."/>
            <person name="Blouin Y."/>
            <person name="Loukou G."/>
            <person name="Nguetta S.P."/>
            <person name="Lathro S."/>
            <person name="Cablanmian A."/>
            <person name="Kouassi A.K."/>
            <person name="Vergnaud G."/>
            <person name="Pourcel C."/>
        </authorList>
    </citation>
    <scope>NUCLEOTIDE SEQUENCE [LARGE SCALE GENOMIC DNA]</scope>
</reference>
<evidence type="ECO:0000256" key="1">
    <source>
        <dbReference type="SAM" id="Phobius"/>
    </source>
</evidence>
<keyword evidence="1" id="KW-0812">Transmembrane</keyword>
<gene>
    <name evidence="2" type="primary">ORF09</name>
</gene>
<dbReference type="GeneID" id="19487135"/>
<keyword evidence="3" id="KW-1185">Reference proteome</keyword>
<proteinExistence type="predicted"/>
<protein>
    <submittedName>
        <fullName evidence="2">Uncharacterized protein</fullName>
    </submittedName>
</protein>
<accession>X5KIJ3</accession>
<organism evidence="2 3">
    <name type="scientific">Pseudomonas phage vB_PaeP_C2-10_Ab09</name>
    <dbReference type="NCBI Taxonomy" id="1476391"/>
    <lineage>
        <taxon>Viruses</taxon>
        <taxon>Duplodnaviria</taxon>
        <taxon>Heunggongvirae</taxon>
        <taxon>Uroviricota</taxon>
        <taxon>Caudoviricetes</taxon>
        <taxon>Schitoviridae</taxon>
        <taxon>Migulavirinae</taxon>
        <taxon>Litunavirus</taxon>
        <taxon>Litunavirus Ab09</taxon>
    </lineage>
</organism>
<name>X5KIJ3_9CAUD</name>
<evidence type="ECO:0000313" key="2">
    <source>
        <dbReference type="EMBL" id="CDN96822.1"/>
    </source>
</evidence>
<dbReference type="RefSeq" id="YP_009031786.1">
    <property type="nucleotide sequence ID" value="NC_024140.1"/>
</dbReference>
<feature type="transmembrane region" description="Helical" evidence="1">
    <location>
        <begin position="64"/>
        <end position="87"/>
    </location>
</feature>
<evidence type="ECO:0000313" key="3">
    <source>
        <dbReference type="Proteomes" id="UP000019788"/>
    </source>
</evidence>
<feature type="transmembrane region" description="Helical" evidence="1">
    <location>
        <begin position="12"/>
        <end position="35"/>
    </location>
</feature>
<dbReference type="Proteomes" id="UP000019788">
    <property type="component" value="Segment"/>
</dbReference>
<keyword evidence="1" id="KW-1133">Transmembrane helix</keyword>
<dbReference type="KEGG" id="vg:19487135"/>
<dbReference type="EMBL" id="HG962375">
    <property type="protein sequence ID" value="CDN96822.1"/>
    <property type="molecule type" value="Genomic_DNA"/>
</dbReference>
<sequence>MGVYLPLLRRGGLPVIILIMFLLFAVGLSMLVIGLHRQWVINEMLRFPLSISRRHDLVIQRTHAWVWAVCGLGLLFAGCGPLFIFLAGGLL</sequence>
<keyword evidence="1" id="KW-0472">Membrane</keyword>